<keyword evidence="12" id="KW-0067">ATP-binding</keyword>
<comment type="caution">
    <text evidence="18">The sequence shown here is derived from an EMBL/GenBank/DDBJ whole genome shotgun (WGS) entry which is preliminary data.</text>
</comment>
<evidence type="ECO:0000256" key="1">
    <source>
        <dbReference type="ARBA" id="ARBA00000085"/>
    </source>
</evidence>
<keyword evidence="5" id="KW-0597">Phosphoprotein</keyword>
<evidence type="ECO:0000256" key="13">
    <source>
        <dbReference type="ARBA" id="ARBA00023026"/>
    </source>
</evidence>
<keyword evidence="15" id="KW-1133">Transmembrane helix</keyword>
<evidence type="ECO:0000259" key="17">
    <source>
        <dbReference type="PROSITE" id="PS50885"/>
    </source>
</evidence>
<keyword evidence="8" id="KW-0808">Transferase</keyword>
<sequence length="717" mass="78381">MTGRAVLRRGSSGVTGMTGLGLFTERGERKSLPFAQRLLWLVISLIVPALAIAAGGLYSAYDAEKSATEEILLQTARTLALHLDRELRKLETSVQVVVQQPLPAAGEQEALRRRVNEQTLLEGVRIALERASGELIFSESETLNALQGSPARQRALHDSLLTGKPVISIHPSPSVDGRVVVIDAPLPGDGPERRIMSVEVNSSVLARFLAGNGFGSSEWNGAAAGPLGDIVARTRNDNLFSEPLAPPALRVRMGQHDEGVINLERAGEATSTAVFSKTPRYGWYFILAYPQHRLEAAFNRSLAWLGALALVAVLGLLHVIYLSRQLLRPVVRLTASAGRLARGDIIPGRRTGVTEFDEVQRALRDASHQLARRNAERDQVEAMLRASEQRLRLAMEASELGAWSFDPETNELTGSDRSRVLMGIPVGRLDLHTLDAALHPKYRKEHFNAIASGIGGREPFIVEICVQWPDSTTHWIEVRGRPVMRASGLPTVVGLVQEITERRTAADRQRMLLRELNHRVKNSLATVQSIALLTRRSTAADQAWEAFEERLVGLAKTHDLLTASDWRGAWLDEALASELKPYQNAAHTRIMTEGPRIRLRPRATLTLCMCFHELATNAAKYGALSTDAGRVQVEWSITPAAGSTPPMLVLTWRESGGPEVTPPTRQGLGSRLLDRGLRRELGGKVEMTYAPTGVACRMELPLDAVTAASLDSAADPV</sequence>
<reference evidence="18 19" key="1">
    <citation type="submission" date="2019-03" db="EMBL/GenBank/DDBJ databases">
        <title>Genomic Encyclopedia of Type Strains, Phase IV (KMG-IV): sequencing the most valuable type-strain genomes for metagenomic binning, comparative biology and taxonomic classification.</title>
        <authorList>
            <person name="Goeker M."/>
        </authorList>
    </citation>
    <scope>NUCLEOTIDE SEQUENCE [LARGE SCALE GENOMIC DNA]</scope>
    <source>
        <strain evidence="18 19">DSM 22958</strain>
    </source>
</reference>
<evidence type="ECO:0000313" key="18">
    <source>
        <dbReference type="EMBL" id="TCO16015.1"/>
    </source>
</evidence>
<evidence type="ECO:0000256" key="11">
    <source>
        <dbReference type="ARBA" id="ARBA00022777"/>
    </source>
</evidence>
<dbReference type="Gene3D" id="6.10.340.10">
    <property type="match status" value="1"/>
</dbReference>
<dbReference type="InterPro" id="IPR003660">
    <property type="entry name" value="HAMP_dom"/>
</dbReference>
<dbReference type="Pfam" id="PF07536">
    <property type="entry name" value="HWE_HK"/>
    <property type="match status" value="1"/>
</dbReference>
<keyword evidence="11" id="KW-0418">Kinase</keyword>
<keyword evidence="9" id="KW-0677">Repeat</keyword>
<dbReference type="GO" id="GO:0005524">
    <property type="term" value="F:ATP binding"/>
    <property type="evidence" value="ECO:0007669"/>
    <property type="project" value="UniProtKB-KW"/>
</dbReference>
<evidence type="ECO:0000256" key="14">
    <source>
        <dbReference type="SAM" id="Coils"/>
    </source>
</evidence>
<comment type="catalytic activity">
    <reaction evidence="1">
        <text>ATP + protein L-histidine = ADP + protein N-phospho-L-histidine.</text>
        <dbReference type="EC" id="2.7.13.3"/>
    </reaction>
</comment>
<dbReference type="NCBIfam" id="TIGR00229">
    <property type="entry name" value="sensory_box"/>
    <property type="match status" value="1"/>
</dbReference>
<keyword evidence="10" id="KW-0547">Nucleotide-binding</keyword>
<evidence type="ECO:0000256" key="9">
    <source>
        <dbReference type="ARBA" id="ARBA00022737"/>
    </source>
</evidence>
<evidence type="ECO:0000256" key="5">
    <source>
        <dbReference type="ARBA" id="ARBA00022553"/>
    </source>
</evidence>
<dbReference type="PANTHER" id="PTHR41523:SF7">
    <property type="entry name" value="HISTIDINE KINASE"/>
    <property type="match status" value="1"/>
</dbReference>
<gene>
    <name evidence="18" type="ORF">EV666_101265</name>
</gene>
<dbReference type="InterPro" id="IPR000700">
    <property type="entry name" value="PAS-assoc_C"/>
</dbReference>
<keyword evidence="15" id="KW-0472">Membrane</keyword>
<name>A0A4R2GYC8_9HYPH</name>
<feature type="domain" description="HAMP" evidence="17">
    <location>
        <begin position="324"/>
        <end position="375"/>
    </location>
</feature>
<evidence type="ECO:0000256" key="6">
    <source>
        <dbReference type="ARBA" id="ARBA00022630"/>
    </source>
</evidence>
<keyword evidence="6" id="KW-0285">Flavoprotein</keyword>
<organism evidence="18 19">
    <name type="scientific">Camelimonas lactis</name>
    <dbReference type="NCBI Taxonomy" id="659006"/>
    <lineage>
        <taxon>Bacteria</taxon>
        <taxon>Pseudomonadati</taxon>
        <taxon>Pseudomonadota</taxon>
        <taxon>Alphaproteobacteria</taxon>
        <taxon>Hyphomicrobiales</taxon>
        <taxon>Chelatococcaceae</taxon>
        <taxon>Camelimonas</taxon>
    </lineage>
</organism>
<dbReference type="Proteomes" id="UP000294881">
    <property type="component" value="Unassembled WGS sequence"/>
</dbReference>
<dbReference type="InterPro" id="IPR035965">
    <property type="entry name" value="PAS-like_dom_sf"/>
</dbReference>
<dbReference type="Gene3D" id="3.30.565.10">
    <property type="entry name" value="Histidine kinase-like ATPase, C-terminal domain"/>
    <property type="match status" value="1"/>
</dbReference>
<accession>A0A4R2GYC8</accession>
<evidence type="ECO:0000313" key="19">
    <source>
        <dbReference type="Proteomes" id="UP000294881"/>
    </source>
</evidence>
<dbReference type="SMART" id="SM00911">
    <property type="entry name" value="HWE_HK"/>
    <property type="match status" value="1"/>
</dbReference>
<dbReference type="GO" id="GO:0007165">
    <property type="term" value="P:signal transduction"/>
    <property type="evidence" value="ECO:0007669"/>
    <property type="project" value="InterPro"/>
</dbReference>
<evidence type="ECO:0000256" key="10">
    <source>
        <dbReference type="ARBA" id="ARBA00022741"/>
    </source>
</evidence>
<feature type="transmembrane region" description="Helical" evidence="15">
    <location>
        <begin position="38"/>
        <end position="61"/>
    </location>
</feature>
<proteinExistence type="predicted"/>
<evidence type="ECO:0000256" key="7">
    <source>
        <dbReference type="ARBA" id="ARBA00022643"/>
    </source>
</evidence>
<evidence type="ECO:0000256" key="4">
    <source>
        <dbReference type="ARBA" id="ARBA00021740"/>
    </source>
</evidence>
<evidence type="ECO:0000256" key="2">
    <source>
        <dbReference type="ARBA" id="ARBA00004370"/>
    </source>
</evidence>
<protein>
    <recommendedName>
        <fullName evidence="4">Blue-light-activated histidine kinase</fullName>
        <ecNumber evidence="3">2.7.13.3</ecNumber>
    </recommendedName>
</protein>
<dbReference type="PANTHER" id="PTHR41523">
    <property type="entry name" value="TWO-COMPONENT SYSTEM SENSOR PROTEIN"/>
    <property type="match status" value="1"/>
</dbReference>
<keyword evidence="15" id="KW-0812">Transmembrane</keyword>
<feature type="coiled-coil region" evidence="14">
    <location>
        <begin position="370"/>
        <end position="397"/>
    </location>
</feature>
<keyword evidence="13" id="KW-0843">Virulence</keyword>
<dbReference type="PROSITE" id="PS50885">
    <property type="entry name" value="HAMP"/>
    <property type="match status" value="1"/>
</dbReference>
<dbReference type="InterPro" id="IPR011102">
    <property type="entry name" value="Sig_transdc_His_kinase_HWE"/>
</dbReference>
<feature type="transmembrane region" description="Helical" evidence="15">
    <location>
        <begin position="302"/>
        <end position="322"/>
    </location>
</feature>
<feature type="domain" description="PAC" evidence="16">
    <location>
        <begin position="460"/>
        <end position="511"/>
    </location>
</feature>
<dbReference type="EMBL" id="SLWL01000001">
    <property type="protein sequence ID" value="TCO16015.1"/>
    <property type="molecule type" value="Genomic_DNA"/>
</dbReference>
<dbReference type="GO" id="GO:0004673">
    <property type="term" value="F:protein histidine kinase activity"/>
    <property type="evidence" value="ECO:0007669"/>
    <property type="project" value="UniProtKB-EC"/>
</dbReference>
<keyword evidence="14" id="KW-0175">Coiled coil</keyword>
<dbReference type="InterPro" id="IPR036890">
    <property type="entry name" value="HATPase_C_sf"/>
</dbReference>
<dbReference type="EC" id="2.7.13.3" evidence="3"/>
<dbReference type="GO" id="GO:0016020">
    <property type="term" value="C:membrane"/>
    <property type="evidence" value="ECO:0007669"/>
    <property type="project" value="UniProtKB-SubCell"/>
</dbReference>
<dbReference type="Gene3D" id="3.30.450.20">
    <property type="entry name" value="PAS domain"/>
    <property type="match status" value="1"/>
</dbReference>
<comment type="subcellular location">
    <subcellularLocation>
        <location evidence="2">Membrane</location>
    </subcellularLocation>
</comment>
<evidence type="ECO:0000259" key="16">
    <source>
        <dbReference type="PROSITE" id="PS50113"/>
    </source>
</evidence>
<keyword evidence="19" id="KW-1185">Reference proteome</keyword>
<evidence type="ECO:0000256" key="12">
    <source>
        <dbReference type="ARBA" id="ARBA00022840"/>
    </source>
</evidence>
<evidence type="ECO:0000256" key="3">
    <source>
        <dbReference type="ARBA" id="ARBA00012438"/>
    </source>
</evidence>
<dbReference type="InterPro" id="IPR000014">
    <property type="entry name" value="PAS"/>
</dbReference>
<dbReference type="SUPFAM" id="SSF55785">
    <property type="entry name" value="PYP-like sensor domain (PAS domain)"/>
    <property type="match status" value="1"/>
</dbReference>
<evidence type="ECO:0000256" key="8">
    <source>
        <dbReference type="ARBA" id="ARBA00022679"/>
    </source>
</evidence>
<keyword evidence="7" id="KW-0288">FMN</keyword>
<dbReference type="PROSITE" id="PS50113">
    <property type="entry name" value="PAC"/>
    <property type="match status" value="1"/>
</dbReference>
<evidence type="ECO:0000256" key="15">
    <source>
        <dbReference type="SAM" id="Phobius"/>
    </source>
</evidence>
<dbReference type="AlphaFoldDB" id="A0A4R2GYC8"/>